<dbReference type="PANTHER" id="PTHR43397:SF1">
    <property type="entry name" value="ERGOTHIONEINE BIOSYNTHESIS PROTEIN 1"/>
    <property type="match status" value="1"/>
</dbReference>
<dbReference type="InterPro" id="IPR035094">
    <property type="entry name" value="EgtD"/>
</dbReference>
<dbReference type="GO" id="GO:0032259">
    <property type="term" value="P:methylation"/>
    <property type="evidence" value="ECO:0007669"/>
    <property type="project" value="UniProtKB-KW"/>
</dbReference>
<dbReference type="SUPFAM" id="SSF53335">
    <property type="entry name" value="S-adenosyl-L-methionine-dependent methyltransferases"/>
    <property type="match status" value="1"/>
</dbReference>
<dbReference type="NCBIfam" id="TIGR03438">
    <property type="entry name" value="egtD_ergothio"/>
    <property type="match status" value="1"/>
</dbReference>
<evidence type="ECO:0000256" key="3">
    <source>
        <dbReference type="SAM" id="MobiDB-lite"/>
    </source>
</evidence>
<keyword evidence="6" id="KW-1185">Reference proteome</keyword>
<feature type="domain" description="Histidine-specific methyltransferase SAM-dependent" evidence="4">
    <location>
        <begin position="36"/>
        <end position="335"/>
    </location>
</feature>
<dbReference type="GO" id="GO:0052706">
    <property type="term" value="F:L-histidine N(alpha)-methyltransferase activity"/>
    <property type="evidence" value="ECO:0007669"/>
    <property type="project" value="UniProtKB-EC"/>
</dbReference>
<dbReference type="Proteomes" id="UP000286997">
    <property type="component" value="Unassembled WGS sequence"/>
</dbReference>
<evidence type="ECO:0000259" key="4">
    <source>
        <dbReference type="Pfam" id="PF10017"/>
    </source>
</evidence>
<evidence type="ECO:0000313" key="5">
    <source>
        <dbReference type="EMBL" id="RVU19730.1"/>
    </source>
</evidence>
<keyword evidence="2 5" id="KW-0808">Transferase</keyword>
<organism evidence="5 6">
    <name type="scientific">Methylobacterium oryzihabitans</name>
    <dbReference type="NCBI Taxonomy" id="2499852"/>
    <lineage>
        <taxon>Bacteria</taxon>
        <taxon>Pseudomonadati</taxon>
        <taxon>Pseudomonadota</taxon>
        <taxon>Alphaproteobacteria</taxon>
        <taxon>Hyphomicrobiales</taxon>
        <taxon>Methylobacteriaceae</taxon>
        <taxon>Methylobacterium</taxon>
    </lineage>
</organism>
<dbReference type="EMBL" id="SACP01000005">
    <property type="protein sequence ID" value="RVU19730.1"/>
    <property type="molecule type" value="Genomic_DNA"/>
</dbReference>
<dbReference type="InterPro" id="IPR029063">
    <property type="entry name" value="SAM-dependent_MTases_sf"/>
</dbReference>
<evidence type="ECO:0000256" key="2">
    <source>
        <dbReference type="ARBA" id="ARBA00022679"/>
    </source>
</evidence>
<dbReference type="InterPro" id="IPR019257">
    <property type="entry name" value="MeTrfase_dom"/>
</dbReference>
<dbReference type="InterPro" id="IPR017804">
    <property type="entry name" value="MeTrfase_EgtD-like"/>
</dbReference>
<protein>
    <submittedName>
        <fullName evidence="5">L-histidine N(Alpha)-methyltransferase</fullName>
        <ecNumber evidence="5">2.1.1.44</ecNumber>
    </submittedName>
</protein>
<feature type="region of interest" description="Disordered" evidence="3">
    <location>
        <begin position="1"/>
        <end position="29"/>
    </location>
</feature>
<dbReference type="OrthoDB" id="5289726at2"/>
<dbReference type="PANTHER" id="PTHR43397">
    <property type="entry name" value="ERGOTHIONEINE BIOSYNTHESIS PROTEIN 1"/>
    <property type="match status" value="1"/>
</dbReference>
<dbReference type="PIRSF" id="PIRSF018005">
    <property type="entry name" value="UCP018005"/>
    <property type="match status" value="1"/>
</dbReference>
<dbReference type="Pfam" id="PF10017">
    <property type="entry name" value="Methyltransf_33"/>
    <property type="match status" value="1"/>
</dbReference>
<gene>
    <name evidence="5" type="primary">egtD</name>
    <name evidence="5" type="ORF">EOE48_07200</name>
</gene>
<accession>A0A437PBU8</accession>
<reference evidence="5 6" key="1">
    <citation type="submission" date="2019-01" db="EMBL/GenBank/DDBJ databases">
        <authorList>
            <person name="Chen W.-M."/>
        </authorList>
    </citation>
    <scope>NUCLEOTIDE SEQUENCE [LARGE SCALE GENOMIC DNA]</scope>
    <source>
        <strain evidence="5 6">TER-1</strain>
    </source>
</reference>
<dbReference type="EC" id="2.1.1.44" evidence="5"/>
<keyword evidence="1 5" id="KW-0489">Methyltransferase</keyword>
<comment type="caution">
    <text evidence="5">The sequence shown here is derived from an EMBL/GenBank/DDBJ whole genome shotgun (WGS) entry which is preliminary data.</text>
</comment>
<name>A0A437PBU8_9HYPH</name>
<dbReference type="Gene3D" id="3.40.50.150">
    <property type="entry name" value="Vaccinia Virus protein VP39"/>
    <property type="match status" value="1"/>
</dbReference>
<proteinExistence type="predicted"/>
<dbReference type="InterPro" id="IPR051128">
    <property type="entry name" value="EgtD_Methyltrsf_superfamily"/>
</dbReference>
<evidence type="ECO:0000313" key="6">
    <source>
        <dbReference type="Proteomes" id="UP000286997"/>
    </source>
</evidence>
<evidence type="ECO:0000256" key="1">
    <source>
        <dbReference type="ARBA" id="ARBA00022603"/>
    </source>
</evidence>
<dbReference type="AlphaFoldDB" id="A0A437PBU8"/>
<sequence length="342" mass="36853">MQGGGLSRPPTPESAVNAATPHLAPAPAQGPAATAFAQDVLAGLAAPRKTLSAKYFYDSAGSALFEEITRLPEYYPTRTEFAILERHGAEIAALLAPGGALVEFGSGSTEKVRRLLPHLPGLGAYVPVDVSEEFLRSEAEDLGRDFPHLRIEPAAADFTRPFALPDDLPEARMGFFPGSTIGNFEPETAATLLGHFARTLGAGASLVVGVDLVKDKAVLDAAYDDAAGVTAAFNLNLLRRINREIGADFDLDAFAHRAFFNENLARIEMHLVSRRDQVVTVANVPFAFREGETIHTENSYKYTIPGFRALAARAGWEGRAVWTDPDGLFSVHALTTTTIRRH</sequence>